<gene>
    <name evidence="2" type="ORF">FB470_000224</name>
    <name evidence="3" type="ORF">FB470_001059</name>
</gene>
<comment type="caution">
    <text evidence="3">The sequence shown here is derived from an EMBL/GenBank/DDBJ whole genome shotgun (WGS) entry which is preliminary data.</text>
</comment>
<dbReference type="InterPro" id="IPR009057">
    <property type="entry name" value="Homeodomain-like_sf"/>
</dbReference>
<dbReference type="SUPFAM" id="SSF53098">
    <property type="entry name" value="Ribonuclease H-like"/>
    <property type="match status" value="1"/>
</dbReference>
<feature type="domain" description="Tc1-like transposase DDE" evidence="1">
    <location>
        <begin position="189"/>
        <end position="320"/>
    </location>
</feature>
<sequence length="370" mass="42375">MVDVPRQPEVFVRALTPDEAERLVKITRTARDRVRLRRAGIVLASVQGRSAAEAAAMFAAKPQYAREVIHAFNTQGFAALDPKWSGGRPPKFGPHARELICRVARTPPQHAGLPFTTWSLSKLAEHLHDRHRIIASAETVRQILRAAGVRWQATKTWKASPDPQFSEKMHRILDLYDRSATGQIPDGGRVICVDEFGPLNLQPRPGRGWFPTGSPARLRATYNRYGGVRHMLAGLDLASGQLFYRLRDRKRWQEFLAFLRQLRRRFPTGWLYIVCDNFSPHRKAEIATWCTNHDVELVFTPTHASWLNWIESEFTALRYFTLDGSDYPSHTAQETAIAGYIRWANRHARPKRRFAPESKIRRPDYLPNVA</sequence>
<dbReference type="EMBL" id="JAUSUT010000001">
    <property type="protein sequence ID" value="MDQ0376230.1"/>
    <property type="molecule type" value="Genomic_DNA"/>
</dbReference>
<dbReference type="InterPro" id="IPR036397">
    <property type="entry name" value="RNaseH_sf"/>
</dbReference>
<dbReference type="Pfam" id="PF13565">
    <property type="entry name" value="HTH_32"/>
    <property type="match status" value="1"/>
</dbReference>
<evidence type="ECO:0000259" key="1">
    <source>
        <dbReference type="Pfam" id="PF13358"/>
    </source>
</evidence>
<evidence type="ECO:0000313" key="4">
    <source>
        <dbReference type="Proteomes" id="UP001229651"/>
    </source>
</evidence>
<keyword evidence="4" id="KW-1185">Reference proteome</keyword>
<protein>
    <submittedName>
        <fullName evidence="3">Transposase</fullName>
    </submittedName>
</protein>
<dbReference type="EMBL" id="JAUSUT010000001">
    <property type="protein sequence ID" value="MDQ0377065.1"/>
    <property type="molecule type" value="Genomic_DNA"/>
</dbReference>
<evidence type="ECO:0000313" key="2">
    <source>
        <dbReference type="EMBL" id="MDQ0376230.1"/>
    </source>
</evidence>
<dbReference type="RefSeq" id="WP_306987986.1">
    <property type="nucleotide sequence ID" value="NZ_JAUSUT010000001.1"/>
</dbReference>
<dbReference type="Proteomes" id="UP001229651">
    <property type="component" value="Unassembled WGS sequence"/>
</dbReference>
<dbReference type="Gene3D" id="3.30.420.10">
    <property type="entry name" value="Ribonuclease H-like superfamily/Ribonuclease H"/>
    <property type="match status" value="1"/>
</dbReference>
<name>A0ABU0EQ07_9PSEU</name>
<evidence type="ECO:0000313" key="3">
    <source>
        <dbReference type="EMBL" id="MDQ0377065.1"/>
    </source>
</evidence>
<dbReference type="InterPro" id="IPR047655">
    <property type="entry name" value="Transpos_IS630-like"/>
</dbReference>
<dbReference type="SUPFAM" id="SSF46689">
    <property type="entry name" value="Homeodomain-like"/>
    <property type="match status" value="1"/>
</dbReference>
<reference evidence="3 4" key="1">
    <citation type="submission" date="2023-07" db="EMBL/GenBank/DDBJ databases">
        <title>Sequencing the genomes of 1000 actinobacteria strains.</title>
        <authorList>
            <person name="Klenk H.-P."/>
        </authorList>
    </citation>
    <scope>NUCLEOTIDE SEQUENCE [LARGE SCALE GENOMIC DNA]</scope>
    <source>
        <strain evidence="3 4">DSM 45805</strain>
    </source>
</reference>
<dbReference type="InterPro" id="IPR012337">
    <property type="entry name" value="RNaseH-like_sf"/>
</dbReference>
<dbReference type="InterPro" id="IPR038717">
    <property type="entry name" value="Tc1-like_DDE_dom"/>
</dbReference>
<organism evidence="3 4">
    <name type="scientific">Amycolatopsis thermophila</name>
    <dbReference type="NCBI Taxonomy" id="206084"/>
    <lineage>
        <taxon>Bacteria</taxon>
        <taxon>Bacillati</taxon>
        <taxon>Actinomycetota</taxon>
        <taxon>Actinomycetes</taxon>
        <taxon>Pseudonocardiales</taxon>
        <taxon>Pseudonocardiaceae</taxon>
        <taxon>Amycolatopsis</taxon>
    </lineage>
</organism>
<dbReference type="NCBIfam" id="NF033545">
    <property type="entry name" value="transpos_IS630"/>
    <property type="match status" value="1"/>
</dbReference>
<dbReference type="Pfam" id="PF13358">
    <property type="entry name" value="DDE_3"/>
    <property type="match status" value="1"/>
</dbReference>
<proteinExistence type="predicted"/>
<accession>A0ABU0EQ07</accession>